<dbReference type="GO" id="GO:0051260">
    <property type="term" value="P:protein homooligomerization"/>
    <property type="evidence" value="ECO:0007669"/>
    <property type="project" value="InterPro"/>
</dbReference>
<sequence>MHQELITINVGGKTFNTMRSTITNIDEHMLSSLISDRFNKTKTDTFNIDRDPTHFRYILNYLRDSKVNLPSDIHTLDEILTEAQYYQIQGLIAEVQIILNQKRVEQSRENDYLVIRKDQSLLNFEGPASVHEALSKLFRQDKLRLSTIFKCVNNKEYGSWKLFYGSNAFTTWEVLPSIFKVLGDKCNMKLSNSTCSNGLEIYVFINKGCN</sequence>
<evidence type="ECO:0000313" key="3">
    <source>
        <dbReference type="Proteomes" id="UP001431209"/>
    </source>
</evidence>
<organism evidence="2 3">
    <name type="scientific">Acrasis kona</name>
    <dbReference type="NCBI Taxonomy" id="1008807"/>
    <lineage>
        <taxon>Eukaryota</taxon>
        <taxon>Discoba</taxon>
        <taxon>Heterolobosea</taxon>
        <taxon>Tetramitia</taxon>
        <taxon>Eutetramitia</taxon>
        <taxon>Acrasidae</taxon>
        <taxon>Acrasis</taxon>
    </lineage>
</organism>
<dbReference type="SMART" id="SM00225">
    <property type="entry name" value="BTB"/>
    <property type="match status" value="1"/>
</dbReference>
<feature type="domain" description="BTB" evidence="1">
    <location>
        <begin position="4"/>
        <end position="71"/>
    </location>
</feature>
<dbReference type="Gene3D" id="3.30.710.10">
    <property type="entry name" value="Potassium Channel Kv1.1, Chain A"/>
    <property type="match status" value="1"/>
</dbReference>
<gene>
    <name evidence="2" type="ORF">AKO1_010674</name>
</gene>
<evidence type="ECO:0000259" key="1">
    <source>
        <dbReference type="PROSITE" id="PS50097"/>
    </source>
</evidence>
<accession>A0AAW2ZL67</accession>
<dbReference type="InterPro" id="IPR011333">
    <property type="entry name" value="SKP1/BTB/POZ_sf"/>
</dbReference>
<dbReference type="PANTHER" id="PTHR11145:SF8">
    <property type="entry name" value="RE57120P"/>
    <property type="match status" value="1"/>
</dbReference>
<dbReference type="AlphaFoldDB" id="A0AAW2ZL67"/>
<dbReference type="PROSITE" id="PS50097">
    <property type="entry name" value="BTB"/>
    <property type="match status" value="1"/>
</dbReference>
<dbReference type="InterPro" id="IPR000210">
    <property type="entry name" value="BTB/POZ_dom"/>
</dbReference>
<name>A0AAW2ZL67_9EUKA</name>
<dbReference type="SUPFAM" id="SSF54695">
    <property type="entry name" value="POZ domain"/>
    <property type="match status" value="1"/>
</dbReference>
<dbReference type="InterPro" id="IPR045068">
    <property type="entry name" value="BACURD1-3"/>
</dbReference>
<reference evidence="2 3" key="1">
    <citation type="submission" date="2024-03" db="EMBL/GenBank/DDBJ databases">
        <title>The Acrasis kona genome and developmental transcriptomes reveal deep origins of eukaryotic multicellular pathways.</title>
        <authorList>
            <person name="Sheikh S."/>
            <person name="Fu C.-J."/>
            <person name="Brown M.W."/>
            <person name="Baldauf S.L."/>
        </authorList>
    </citation>
    <scope>NUCLEOTIDE SEQUENCE [LARGE SCALE GENOMIC DNA]</scope>
    <source>
        <strain evidence="2 3">ATCC MYA-3509</strain>
    </source>
</reference>
<dbReference type="Pfam" id="PF02214">
    <property type="entry name" value="BTB_2"/>
    <property type="match status" value="1"/>
</dbReference>
<evidence type="ECO:0000313" key="2">
    <source>
        <dbReference type="EMBL" id="KAL0489412.1"/>
    </source>
</evidence>
<dbReference type="EMBL" id="JAOPGA020001554">
    <property type="protein sequence ID" value="KAL0489412.1"/>
    <property type="molecule type" value="Genomic_DNA"/>
</dbReference>
<proteinExistence type="predicted"/>
<dbReference type="PANTHER" id="PTHR11145">
    <property type="entry name" value="BTB/POZ DOMAIN-CONTAINING ADAPTER FOR CUL3-MEDIATED RHOA DEGRADATION PROTEIN FAMILY MEMBER"/>
    <property type="match status" value="1"/>
</dbReference>
<protein>
    <submittedName>
        <fullName evidence="2">BTB/POZ domain-containing protein</fullName>
    </submittedName>
</protein>
<comment type="caution">
    <text evidence="2">The sequence shown here is derived from an EMBL/GenBank/DDBJ whole genome shotgun (WGS) entry which is preliminary data.</text>
</comment>
<dbReference type="Proteomes" id="UP001431209">
    <property type="component" value="Unassembled WGS sequence"/>
</dbReference>
<keyword evidence="3" id="KW-1185">Reference proteome</keyword>
<dbReference type="InterPro" id="IPR003131">
    <property type="entry name" value="T1-type_BTB"/>
</dbReference>